<dbReference type="RefSeq" id="WP_235123178.1">
    <property type="nucleotide sequence ID" value="NZ_CP090979.1"/>
</dbReference>
<protein>
    <submittedName>
        <fullName evidence="4">Phage tail tape measure protein</fullName>
    </submittedName>
</protein>
<feature type="transmembrane region" description="Helical" evidence="2">
    <location>
        <begin position="877"/>
        <end position="908"/>
    </location>
</feature>
<evidence type="ECO:0000256" key="1">
    <source>
        <dbReference type="ARBA" id="ARBA00022612"/>
    </source>
</evidence>
<keyword evidence="2" id="KW-0812">Transmembrane</keyword>
<name>A0ABY3ST86_9BACL</name>
<gene>
    <name evidence="4" type="ORF">L0M14_30530</name>
</gene>
<feature type="transmembrane region" description="Helical" evidence="2">
    <location>
        <begin position="669"/>
        <end position="694"/>
    </location>
</feature>
<keyword evidence="5" id="KW-1185">Reference proteome</keyword>
<keyword evidence="2" id="KW-0472">Membrane</keyword>
<keyword evidence="2" id="KW-1133">Transmembrane helix</keyword>
<keyword evidence="4" id="KW-0614">Plasmid</keyword>
<proteinExistence type="predicted"/>
<evidence type="ECO:0000259" key="3">
    <source>
        <dbReference type="Pfam" id="PF10145"/>
    </source>
</evidence>
<organism evidence="4 5">
    <name type="scientific">Paenibacillus hexagrammi</name>
    <dbReference type="NCBI Taxonomy" id="2908839"/>
    <lineage>
        <taxon>Bacteria</taxon>
        <taxon>Bacillati</taxon>
        <taxon>Bacillota</taxon>
        <taxon>Bacilli</taxon>
        <taxon>Bacillales</taxon>
        <taxon>Paenibacillaceae</taxon>
        <taxon>Paenibacillus</taxon>
    </lineage>
</organism>
<geneLocation type="plasmid" evidence="4 5">
    <name>pYPD9-1</name>
</geneLocation>
<accession>A0ABY3ST86</accession>
<dbReference type="PANTHER" id="PTHR37813:SF1">
    <property type="entry name" value="FELS-2 PROPHAGE PROTEIN"/>
    <property type="match status" value="1"/>
</dbReference>
<dbReference type="Gene3D" id="1.20.120.20">
    <property type="entry name" value="Apolipoprotein"/>
    <property type="match status" value="1"/>
</dbReference>
<dbReference type="EMBL" id="CP090979">
    <property type="protein sequence ID" value="UJF36628.1"/>
    <property type="molecule type" value="Genomic_DNA"/>
</dbReference>
<keyword evidence="1" id="KW-1188">Viral release from host cell</keyword>
<feature type="domain" description="Phage tail tape measure protein" evidence="3">
    <location>
        <begin position="291"/>
        <end position="505"/>
    </location>
</feature>
<evidence type="ECO:0000313" key="5">
    <source>
        <dbReference type="Proteomes" id="UP001649230"/>
    </source>
</evidence>
<evidence type="ECO:0000313" key="4">
    <source>
        <dbReference type="EMBL" id="UJF36628.1"/>
    </source>
</evidence>
<feature type="transmembrane region" description="Helical" evidence="2">
    <location>
        <begin position="740"/>
        <end position="765"/>
    </location>
</feature>
<feature type="transmembrane region" description="Helical" evidence="2">
    <location>
        <begin position="772"/>
        <end position="791"/>
    </location>
</feature>
<dbReference type="Pfam" id="PF10145">
    <property type="entry name" value="PhageMin_Tail"/>
    <property type="match status" value="1"/>
</dbReference>
<dbReference type="InterPro" id="IPR010090">
    <property type="entry name" value="Phage_tape_meas"/>
</dbReference>
<feature type="transmembrane region" description="Helical" evidence="2">
    <location>
        <begin position="631"/>
        <end position="657"/>
    </location>
</feature>
<reference evidence="4 5" key="1">
    <citation type="journal article" date="2024" name="Int. J. Syst. Evol. Microbiol.">
        <title>Paenibacillus hexagrammi sp. nov., a novel bacterium isolated from the gut content of Hexagrammos agrammus.</title>
        <authorList>
            <person name="Jung H.K."/>
            <person name="Kim D.G."/>
            <person name="Zin H."/>
            <person name="Park J."/>
            <person name="Jung H."/>
            <person name="Kim Y.O."/>
            <person name="Kong H.J."/>
            <person name="Kim J.W."/>
            <person name="Kim Y.S."/>
        </authorList>
    </citation>
    <scope>NUCLEOTIDE SEQUENCE [LARGE SCALE GENOMIC DNA]</scope>
    <source>
        <strain evidence="4 5">YPD9-1</strain>
    </source>
</reference>
<feature type="transmembrane region" description="Helical" evidence="2">
    <location>
        <begin position="597"/>
        <end position="624"/>
    </location>
</feature>
<sequence>MANEAQLNIRVTATNDAEGVLKQLAEVMDKLGTSIREASQMAQQAFESMSKSAITEGNSAAQAATNTANETEKQFNSMASVINANRLKIGQDVDAIRQDFINLDNVKLTESKAEVKALASAVKSAKSPVSSLKKEFDTSFDGIGKATKNAADTVTKNLTEMKKGFDPLESAAQSADKSVSTYMKNMAESVQAQKASIIGDLESISDKFDEVARARRNQNGGDSVDSYVKSDALMDVGQQFQQWGETGMGAFTSMVGDAADFEKSLSGISAALYATGTPLDQANVTVGQLKEKALDLGSHYHRSANEIADAMDAMIRQGVSAQAVLDGAAASAIKVSLVTKQDLGSTATVISDIFNEFRGDFETNGKSMEQNMNDVGNSMTAAMLQARISMDDYLNTMKYVGPQASALGVPLNDVSAAIATLAEHGIKGSSAGTALRRMFTNIVQPTEDGTTALKELGLVQGDHNKLIDEATGKMKPLVEVQRLLHDSMENLTPVQQQAYTKMIFGQYALSGMTAFVKSSSDEFKGLTEQMQNVSAEQAAQIAIDNLSGDVMLLEANMGTLRKTMGDTLETAMRSLVQTVDKIVVAFTGLPEPVQKTIMVILGVGSGLLVATGAIMTFAATIGFLSMGLGQLGLTFASFLVPFTSFGSMIGGIGATVATLGTRLGGVAGAFRGIGTAISVLTKAPFQMLTSFVMFMRGIPDIVMRIPQAFTFLGEAFVSLRLQGALALTVIRTAFSNFGTYLFTLGPRIIAAVTSAFSWTSIVAVARVAMSTLFGPWGLLIAAIVAGVGLIITNWDSIKAWVQEHFGGTMVGDFTKFKETFTQIWNAIRDDFKAAWDFMKENLKAAWDYIHPTLEGAVTKVKTFWTENWDSIKQVFDFVWKACIVILTPALATITTAITFGIGFIAGAWSDTWNLIKDTFKTVWDLVVDIIRLNWDMVSGVITIGLDLLTGKWGKAWEDIKKLFSNVWDDIITLIKNLSGNVFNMGLDFVKGLANGITSGISYVISAAKSVVSSITSIFSSAPKAPNVGGSSVNIPAFAEGGKVDRPTLALVGEGGESEYIIPESKLKGGGLFGDLHTGTSPLPDTIPLGNGFSSSRGGGGVSITKLEINVNGVGKDGRSIGSDIADQLRQQFHFAL</sequence>
<dbReference type="PANTHER" id="PTHR37813">
    <property type="entry name" value="FELS-2 PROPHAGE PROTEIN"/>
    <property type="match status" value="1"/>
</dbReference>
<dbReference type="NCBIfam" id="TIGR01760">
    <property type="entry name" value="tape_meas_TP901"/>
    <property type="match status" value="1"/>
</dbReference>
<dbReference type="Proteomes" id="UP001649230">
    <property type="component" value="Plasmid pYPD9-1"/>
</dbReference>
<evidence type="ECO:0000256" key="2">
    <source>
        <dbReference type="SAM" id="Phobius"/>
    </source>
</evidence>